<evidence type="ECO:0000313" key="1">
    <source>
        <dbReference type="EMBL" id="SHK81989.1"/>
    </source>
</evidence>
<evidence type="ECO:0008006" key="3">
    <source>
        <dbReference type="Google" id="ProtNLM"/>
    </source>
</evidence>
<organism evidence="1 2">
    <name type="scientific">Pseudonocardia thermophila</name>
    <dbReference type="NCBI Taxonomy" id="1848"/>
    <lineage>
        <taxon>Bacteria</taxon>
        <taxon>Bacillati</taxon>
        <taxon>Actinomycetota</taxon>
        <taxon>Actinomycetes</taxon>
        <taxon>Pseudonocardiales</taxon>
        <taxon>Pseudonocardiaceae</taxon>
        <taxon>Pseudonocardia</taxon>
    </lineage>
</organism>
<name>A0A1M6VKJ4_PSETH</name>
<dbReference type="InterPro" id="IPR025358">
    <property type="entry name" value="DUF4262"/>
</dbReference>
<gene>
    <name evidence="1" type="ORF">SAMN05443637_112185</name>
</gene>
<dbReference type="EMBL" id="FRAP01000012">
    <property type="protein sequence ID" value="SHK81989.1"/>
    <property type="molecule type" value="Genomic_DNA"/>
</dbReference>
<protein>
    <recommendedName>
        <fullName evidence="3">DUF4262 domain-containing protein</fullName>
    </recommendedName>
</protein>
<keyword evidence="2" id="KW-1185">Reference proteome</keyword>
<evidence type="ECO:0000313" key="2">
    <source>
        <dbReference type="Proteomes" id="UP000184363"/>
    </source>
</evidence>
<dbReference type="Proteomes" id="UP000184363">
    <property type="component" value="Unassembled WGS sequence"/>
</dbReference>
<dbReference type="OrthoDB" id="511192at2"/>
<proteinExistence type="predicted"/>
<accession>A0A1M6VKJ4</accession>
<dbReference type="RefSeq" id="WP_073458051.1">
    <property type="nucleotide sequence ID" value="NZ_CALGVN010000021.1"/>
</dbReference>
<reference evidence="1 2" key="1">
    <citation type="submission" date="2016-11" db="EMBL/GenBank/DDBJ databases">
        <authorList>
            <person name="Jaros S."/>
            <person name="Januszkiewicz K."/>
            <person name="Wedrychowicz H."/>
        </authorList>
    </citation>
    <scope>NUCLEOTIDE SEQUENCE [LARGE SCALE GENOMIC DNA]</scope>
    <source>
        <strain evidence="1 2">DSM 43832</strain>
    </source>
</reference>
<dbReference type="STRING" id="1848.SAMN05443637_112185"/>
<dbReference type="Pfam" id="PF14081">
    <property type="entry name" value="DUF4262"/>
    <property type="match status" value="1"/>
</dbReference>
<dbReference type="AlphaFoldDB" id="A0A1M6VKJ4"/>
<sequence>MDDFDPFAQRSAIDEHDAWLRATIRRYGWALQAVLAGADSPPFVHTVGLTGFDHPELILFNTEQATAATVLNQLGELVRAGRRLRPGDRIETGPGPVRLLHLPRSDPWMFAANDFYREPGEPPVPALLVVPEDELAVIDGPEMGCRYCN</sequence>